<accession>A0A158KZQ2</accession>
<gene>
    <name evidence="3" type="ORF">AWB68_08037</name>
</gene>
<reference evidence="3" key="1">
    <citation type="submission" date="2016-01" db="EMBL/GenBank/DDBJ databases">
        <authorList>
            <person name="Peeters C."/>
        </authorList>
    </citation>
    <scope>NUCLEOTIDE SEQUENCE [LARGE SCALE GENOMIC DNA]</scope>
    <source>
        <strain evidence="3">LMG 22940</strain>
    </source>
</reference>
<protein>
    <submittedName>
        <fullName evidence="3">Universal stress family protein</fullName>
    </submittedName>
</protein>
<dbReference type="PRINTS" id="PR01438">
    <property type="entry name" value="UNVRSLSTRESS"/>
</dbReference>
<evidence type="ECO:0000256" key="1">
    <source>
        <dbReference type="ARBA" id="ARBA00008791"/>
    </source>
</evidence>
<dbReference type="InterPro" id="IPR014729">
    <property type="entry name" value="Rossmann-like_a/b/a_fold"/>
</dbReference>
<feature type="domain" description="UspA" evidence="2">
    <location>
        <begin position="171"/>
        <end position="315"/>
    </location>
</feature>
<sequence>MEANKNTAPKAGGFRRIVLCVDSEASRCAAKFAGRFAQAGTELTIAAVALDPHLLAPHAALSGLDLDVAHRKLLEDAERAIAESSSALANTAASVRTQVIDLANERADVSHALAEEAHEDRADLMIVGTRQQHGLARWFEPSVADRLSQLAPCAVIVVPAGYASTREIGTQRILFAVDGSSTSLAAVNTGATLATPDTLIRVVYVVDRAIRYCDFVPMTLLEDAFVKEGELAIAAAAARLESLHNVARSLVSADPIRTDISAGDVSHALLREAERWNADLIVMGTHGRRGVARAFFGSVANRVASLATIPLLLVRE</sequence>
<dbReference type="EMBL" id="FCON02000230">
    <property type="protein sequence ID" value="SAL86465.1"/>
    <property type="molecule type" value="Genomic_DNA"/>
</dbReference>
<keyword evidence="4" id="KW-1185">Reference proteome</keyword>
<dbReference type="Proteomes" id="UP000054770">
    <property type="component" value="Unassembled WGS sequence"/>
</dbReference>
<dbReference type="Gene3D" id="3.40.50.620">
    <property type="entry name" value="HUPs"/>
    <property type="match status" value="2"/>
</dbReference>
<proteinExistence type="inferred from homology"/>
<evidence type="ECO:0000313" key="3">
    <source>
        <dbReference type="EMBL" id="SAL86465.1"/>
    </source>
</evidence>
<dbReference type="PANTHER" id="PTHR46268">
    <property type="entry name" value="STRESS RESPONSE PROTEIN NHAX"/>
    <property type="match status" value="1"/>
</dbReference>
<dbReference type="InterPro" id="IPR006016">
    <property type="entry name" value="UspA"/>
</dbReference>
<evidence type="ECO:0000259" key="2">
    <source>
        <dbReference type="Pfam" id="PF00582"/>
    </source>
</evidence>
<comment type="similarity">
    <text evidence="1">Belongs to the universal stress protein A family.</text>
</comment>
<organism evidence="3 4">
    <name type="scientific">Caballeronia choica</name>
    <dbReference type="NCBI Taxonomy" id="326476"/>
    <lineage>
        <taxon>Bacteria</taxon>
        <taxon>Pseudomonadati</taxon>
        <taxon>Pseudomonadota</taxon>
        <taxon>Betaproteobacteria</taxon>
        <taxon>Burkholderiales</taxon>
        <taxon>Burkholderiaceae</taxon>
        <taxon>Caballeronia</taxon>
    </lineage>
</organism>
<name>A0A158KZQ2_9BURK</name>
<dbReference type="SUPFAM" id="SSF52402">
    <property type="entry name" value="Adenine nucleotide alpha hydrolases-like"/>
    <property type="match status" value="2"/>
</dbReference>
<dbReference type="Pfam" id="PF00582">
    <property type="entry name" value="Usp"/>
    <property type="match status" value="2"/>
</dbReference>
<dbReference type="PANTHER" id="PTHR46268:SF6">
    <property type="entry name" value="UNIVERSAL STRESS PROTEIN UP12"/>
    <property type="match status" value="1"/>
</dbReference>
<dbReference type="AlphaFoldDB" id="A0A158KZQ2"/>
<dbReference type="InterPro" id="IPR006015">
    <property type="entry name" value="Universal_stress_UspA"/>
</dbReference>
<dbReference type="CDD" id="cd00293">
    <property type="entry name" value="USP-like"/>
    <property type="match status" value="2"/>
</dbReference>
<evidence type="ECO:0000313" key="4">
    <source>
        <dbReference type="Proteomes" id="UP000054770"/>
    </source>
</evidence>
<comment type="caution">
    <text evidence="3">The sequence shown here is derived from an EMBL/GenBank/DDBJ whole genome shotgun (WGS) entry which is preliminary data.</text>
</comment>
<feature type="domain" description="UspA" evidence="2">
    <location>
        <begin position="14"/>
        <end position="159"/>
    </location>
</feature>
<dbReference type="RefSeq" id="WP_087649805.1">
    <property type="nucleotide sequence ID" value="NZ_FCON02000230.1"/>
</dbReference>